<feature type="transmembrane region" description="Helical" evidence="7">
    <location>
        <begin position="336"/>
        <end position="357"/>
    </location>
</feature>
<feature type="transmembrane region" description="Helical" evidence="7">
    <location>
        <begin position="299"/>
        <end position="316"/>
    </location>
</feature>
<feature type="transmembrane region" description="Helical" evidence="7">
    <location>
        <begin position="71"/>
        <end position="89"/>
    </location>
</feature>
<name>A0ABX2F308_9PSEU</name>
<dbReference type="EMBL" id="JAAATY010000006">
    <property type="protein sequence ID" value="NRN65312.1"/>
    <property type="molecule type" value="Genomic_DNA"/>
</dbReference>
<evidence type="ECO:0000313" key="10">
    <source>
        <dbReference type="Proteomes" id="UP000763557"/>
    </source>
</evidence>
<feature type="transmembrane region" description="Helical" evidence="7">
    <location>
        <begin position="7"/>
        <end position="31"/>
    </location>
</feature>
<protein>
    <submittedName>
        <fullName evidence="9">Multidrug resistance protein MdtH</fullName>
    </submittedName>
</protein>
<feature type="transmembrane region" description="Helical" evidence="7">
    <location>
        <begin position="273"/>
        <end position="293"/>
    </location>
</feature>
<gene>
    <name evidence="9" type="ORF">GC106_25230</name>
</gene>
<keyword evidence="6 7" id="KW-0472">Membrane</keyword>
<dbReference type="PANTHER" id="PTHR23517">
    <property type="entry name" value="RESISTANCE PROTEIN MDTM, PUTATIVE-RELATED-RELATED"/>
    <property type="match status" value="1"/>
</dbReference>
<keyword evidence="5 7" id="KW-1133">Transmembrane helix</keyword>
<organism evidence="9 10">
    <name type="scientific">Kibdelosporangium persicum</name>
    <dbReference type="NCBI Taxonomy" id="2698649"/>
    <lineage>
        <taxon>Bacteria</taxon>
        <taxon>Bacillati</taxon>
        <taxon>Actinomycetota</taxon>
        <taxon>Actinomycetes</taxon>
        <taxon>Pseudonocardiales</taxon>
        <taxon>Pseudonocardiaceae</taxon>
        <taxon>Kibdelosporangium</taxon>
    </lineage>
</organism>
<dbReference type="PANTHER" id="PTHR23517:SF2">
    <property type="entry name" value="MULTIDRUG RESISTANCE PROTEIN MDTH"/>
    <property type="match status" value="1"/>
</dbReference>
<feature type="transmembrane region" description="Helical" evidence="7">
    <location>
        <begin position="129"/>
        <end position="152"/>
    </location>
</feature>
<feature type="domain" description="Major facilitator superfamily (MFS) profile" evidence="8">
    <location>
        <begin position="1"/>
        <end position="186"/>
    </location>
</feature>
<dbReference type="InterPro" id="IPR011701">
    <property type="entry name" value="MFS"/>
</dbReference>
<evidence type="ECO:0000256" key="6">
    <source>
        <dbReference type="ARBA" id="ARBA00023136"/>
    </source>
</evidence>
<evidence type="ECO:0000256" key="7">
    <source>
        <dbReference type="SAM" id="Phobius"/>
    </source>
</evidence>
<reference evidence="9 10" key="1">
    <citation type="submission" date="2020-01" db="EMBL/GenBank/DDBJ databases">
        <title>Kibdelosporangium persica a novel Actinomycetes from a hot desert in Iran.</title>
        <authorList>
            <person name="Safaei N."/>
            <person name="Zaburannyi N."/>
            <person name="Mueller R."/>
            <person name="Wink J."/>
        </authorList>
    </citation>
    <scope>NUCLEOTIDE SEQUENCE [LARGE SCALE GENOMIC DNA]</scope>
    <source>
        <strain evidence="9 10">4NS15</strain>
    </source>
</reference>
<feature type="transmembrane region" description="Helical" evidence="7">
    <location>
        <begin position="158"/>
        <end position="182"/>
    </location>
</feature>
<keyword evidence="10" id="KW-1185">Reference proteome</keyword>
<dbReference type="SUPFAM" id="SSF103473">
    <property type="entry name" value="MFS general substrate transporter"/>
    <property type="match status" value="1"/>
</dbReference>
<dbReference type="Proteomes" id="UP000763557">
    <property type="component" value="Unassembled WGS sequence"/>
</dbReference>
<dbReference type="InterPro" id="IPR036259">
    <property type="entry name" value="MFS_trans_sf"/>
</dbReference>
<keyword evidence="4 7" id="KW-0812">Transmembrane</keyword>
<comment type="subcellular location">
    <subcellularLocation>
        <location evidence="1">Cell membrane</location>
        <topology evidence="1">Multi-pass membrane protein</topology>
    </subcellularLocation>
</comment>
<feature type="transmembrane region" description="Helical" evidence="7">
    <location>
        <begin position="37"/>
        <end position="59"/>
    </location>
</feature>
<dbReference type="PROSITE" id="PS50850">
    <property type="entry name" value="MFS"/>
    <property type="match status" value="1"/>
</dbReference>
<evidence type="ECO:0000259" key="8">
    <source>
        <dbReference type="PROSITE" id="PS50850"/>
    </source>
</evidence>
<keyword evidence="3" id="KW-1003">Cell membrane</keyword>
<dbReference type="RefSeq" id="WP_173129096.1">
    <property type="nucleotide sequence ID" value="NZ_CBCSGW010000005.1"/>
</dbReference>
<evidence type="ECO:0000256" key="1">
    <source>
        <dbReference type="ARBA" id="ARBA00004651"/>
    </source>
</evidence>
<feature type="transmembrane region" description="Helical" evidence="7">
    <location>
        <begin position="95"/>
        <end position="117"/>
    </location>
</feature>
<keyword evidence="2" id="KW-0813">Transport</keyword>
<feature type="transmembrane region" description="Helical" evidence="7">
    <location>
        <begin position="206"/>
        <end position="232"/>
    </location>
</feature>
<comment type="caution">
    <text evidence="9">The sequence shown here is derived from an EMBL/GenBank/DDBJ whole genome shotgun (WGS) entry which is preliminary data.</text>
</comment>
<feature type="transmembrane region" description="Helical" evidence="7">
    <location>
        <begin position="238"/>
        <end position="261"/>
    </location>
</feature>
<feature type="transmembrane region" description="Helical" evidence="7">
    <location>
        <begin position="363"/>
        <end position="383"/>
    </location>
</feature>
<dbReference type="InterPro" id="IPR050171">
    <property type="entry name" value="MFS_Transporters"/>
</dbReference>
<evidence type="ECO:0000256" key="3">
    <source>
        <dbReference type="ARBA" id="ARBA00022475"/>
    </source>
</evidence>
<accession>A0ABX2F308</accession>
<proteinExistence type="predicted"/>
<evidence type="ECO:0000313" key="9">
    <source>
        <dbReference type="EMBL" id="NRN65312.1"/>
    </source>
</evidence>
<dbReference type="Pfam" id="PF07690">
    <property type="entry name" value="MFS_1"/>
    <property type="match status" value="1"/>
</dbReference>
<evidence type="ECO:0000256" key="5">
    <source>
        <dbReference type="ARBA" id="ARBA00022989"/>
    </source>
</evidence>
<dbReference type="Gene3D" id="1.20.1250.20">
    <property type="entry name" value="MFS general substrate transporter like domains"/>
    <property type="match status" value="1"/>
</dbReference>
<evidence type="ECO:0000256" key="2">
    <source>
        <dbReference type="ARBA" id="ARBA00022448"/>
    </source>
</evidence>
<sequence length="399" mass="40898">MRNSRPALLIALAIDNFGSGLFLPLALVYAVQVVGLSVTQAGTTVMIGTLAGLAVLPLAGRLVDRTGPRTVVVSSQVVQAAGAFAYLVADGPAATLLAALLLAAGQQLFYGSVFALIADVTGTGPKDKAFAVAGMVRTASFGIGSLAAGVLIASTGPAGYQIAIAVDAVSFLLCAVLLRLFVHPVRPTVRHAQESTAGTPLRDRPYLALIGVTFLVGLAVDFFLIGLPVYLIEQLHTPPWLTGVVLAVFNAIGSTCGTLAVHATRNIKRTTAISLSAGLFALWCVACGAAVVVPESWRIPYLLATTLVVTAAGLIFNSRVNALAEAAAPPATRGRYLAAFQYAFAIAGVAAPGVVALFSVATWLPWLVVFACALLSAAGMTAIGPHLPKHAVIATPAQV</sequence>
<evidence type="ECO:0000256" key="4">
    <source>
        <dbReference type="ARBA" id="ARBA00022692"/>
    </source>
</evidence>
<dbReference type="InterPro" id="IPR020846">
    <property type="entry name" value="MFS_dom"/>
</dbReference>